<feature type="signal peptide" evidence="2">
    <location>
        <begin position="1"/>
        <end position="21"/>
    </location>
</feature>
<dbReference type="Pfam" id="PF18602">
    <property type="entry name" value="Rap1a"/>
    <property type="match status" value="1"/>
</dbReference>
<dbReference type="EMBL" id="SACP01000003">
    <property type="protein sequence ID" value="RVU20704.1"/>
    <property type="molecule type" value="Genomic_DNA"/>
</dbReference>
<gene>
    <name evidence="4" type="ORF">EOE48_04995</name>
</gene>
<name>A0A3S2VTG4_9HYPH</name>
<dbReference type="RefSeq" id="WP_127727679.1">
    <property type="nucleotide sequence ID" value="NZ_SACP01000003.1"/>
</dbReference>
<evidence type="ECO:0000256" key="1">
    <source>
        <dbReference type="SAM" id="MobiDB-lite"/>
    </source>
</evidence>
<evidence type="ECO:0000259" key="3">
    <source>
        <dbReference type="Pfam" id="PF18602"/>
    </source>
</evidence>
<evidence type="ECO:0000256" key="2">
    <source>
        <dbReference type="SAM" id="SignalP"/>
    </source>
</evidence>
<organism evidence="4 5">
    <name type="scientific">Methylobacterium oryzihabitans</name>
    <dbReference type="NCBI Taxonomy" id="2499852"/>
    <lineage>
        <taxon>Bacteria</taxon>
        <taxon>Pseudomonadati</taxon>
        <taxon>Pseudomonadota</taxon>
        <taxon>Alphaproteobacteria</taxon>
        <taxon>Hyphomicrobiales</taxon>
        <taxon>Methylobacteriaceae</taxon>
        <taxon>Methylobacterium</taxon>
    </lineage>
</organism>
<feature type="domain" description="Rap1a immunity protein" evidence="3">
    <location>
        <begin position="24"/>
        <end position="125"/>
    </location>
</feature>
<accession>A0A3S2VTG4</accession>
<protein>
    <recommendedName>
        <fullName evidence="3">Rap1a immunity protein domain-containing protein</fullName>
    </recommendedName>
</protein>
<keyword evidence="2" id="KW-0732">Signal</keyword>
<evidence type="ECO:0000313" key="5">
    <source>
        <dbReference type="Proteomes" id="UP000286997"/>
    </source>
</evidence>
<keyword evidence="5" id="KW-1185">Reference proteome</keyword>
<reference evidence="4 5" key="1">
    <citation type="submission" date="2019-01" db="EMBL/GenBank/DDBJ databases">
        <authorList>
            <person name="Chen W.-M."/>
        </authorList>
    </citation>
    <scope>NUCLEOTIDE SEQUENCE [LARGE SCALE GENOMIC DNA]</scope>
    <source>
        <strain evidence="4 5">TER-1</strain>
    </source>
</reference>
<feature type="region of interest" description="Disordered" evidence="1">
    <location>
        <begin position="124"/>
        <end position="143"/>
    </location>
</feature>
<dbReference type="AlphaFoldDB" id="A0A3S2VTG4"/>
<sequence length="143" mass="14986">MRHILLAAALAAGLAPLPAAAVEGTQLVAQCRSLLRSAKVTGRQVDFRQDPDTVACWSFMGAVQDLAAVAESGDAPPLLRTCLPPDGTLIQLVRTVVAYGSTRPAAQRESAGVLALLALRDAYPCDRPQPDEKPPVAKPPAKP</sequence>
<proteinExistence type="predicted"/>
<feature type="chain" id="PRO_5018672749" description="Rap1a immunity protein domain-containing protein" evidence="2">
    <location>
        <begin position="22"/>
        <end position="143"/>
    </location>
</feature>
<evidence type="ECO:0000313" key="4">
    <source>
        <dbReference type="EMBL" id="RVU20704.1"/>
    </source>
</evidence>
<comment type="caution">
    <text evidence="4">The sequence shown here is derived from an EMBL/GenBank/DDBJ whole genome shotgun (WGS) entry which is preliminary data.</text>
</comment>
<dbReference type="OrthoDB" id="7995642at2"/>
<dbReference type="InterPro" id="IPR041238">
    <property type="entry name" value="Rap1a"/>
</dbReference>
<dbReference type="Proteomes" id="UP000286997">
    <property type="component" value="Unassembled WGS sequence"/>
</dbReference>